<accession>A0A139KDU0</accession>
<dbReference type="EMBL" id="QSJP01000002">
    <property type="protein sequence ID" value="RHD90786.1"/>
    <property type="molecule type" value="Genomic_DNA"/>
</dbReference>
<evidence type="ECO:0000313" key="4">
    <source>
        <dbReference type="EMBL" id="RHD90786.1"/>
    </source>
</evidence>
<comment type="caution">
    <text evidence="4">The sequence shown here is derived from an EMBL/GenBank/DDBJ whole genome shotgun (WGS) entry which is preliminary data.</text>
</comment>
<evidence type="ECO:0000313" key="5">
    <source>
        <dbReference type="EMBL" id="RHL63600.1"/>
    </source>
</evidence>
<sequence>MKIVKYIILYNIMWGISITMCYFHRFIDDINYSLQDFLITFFELLAWIVLIIGAIDTFPQNKYSNKRVWFYYAIMGGFISAIHSFIGLINILEIT</sequence>
<dbReference type="Proteomes" id="UP000436858">
    <property type="component" value="Unassembled WGS sequence"/>
</dbReference>
<name>A0A139KDU0_BACT4</name>
<keyword evidence="1" id="KW-0472">Membrane</keyword>
<evidence type="ECO:0000256" key="1">
    <source>
        <dbReference type="SAM" id="Phobius"/>
    </source>
</evidence>
<gene>
    <name evidence="5" type="ORF">DW011_03065</name>
    <name evidence="4" type="ORF">DW780_02125</name>
    <name evidence="3" type="ORF">GAN91_13995</name>
    <name evidence="2" type="ORF">GAO51_08010</name>
</gene>
<evidence type="ECO:0000313" key="8">
    <source>
        <dbReference type="Proteomes" id="UP000436858"/>
    </source>
</evidence>
<evidence type="ECO:0000313" key="3">
    <source>
        <dbReference type="EMBL" id="KAB4481387.1"/>
    </source>
</evidence>
<dbReference type="EMBL" id="WCRY01000012">
    <property type="protein sequence ID" value="KAB4481387.1"/>
    <property type="molecule type" value="Genomic_DNA"/>
</dbReference>
<dbReference type="Proteomes" id="UP000284785">
    <property type="component" value="Unassembled WGS sequence"/>
</dbReference>
<proteinExistence type="predicted"/>
<feature type="transmembrane region" description="Helical" evidence="1">
    <location>
        <begin position="70"/>
        <end position="92"/>
    </location>
</feature>
<dbReference type="AlphaFoldDB" id="A0A139KDU0"/>
<feature type="transmembrane region" description="Helical" evidence="1">
    <location>
        <begin position="7"/>
        <end position="25"/>
    </location>
</feature>
<reference evidence="6 7" key="1">
    <citation type="submission" date="2018-08" db="EMBL/GenBank/DDBJ databases">
        <title>A genome reference for cultivated species of the human gut microbiota.</title>
        <authorList>
            <person name="Zou Y."/>
            <person name="Xue W."/>
            <person name="Luo G."/>
        </authorList>
    </citation>
    <scope>NUCLEOTIDE SEQUENCE [LARGE SCALE GENOMIC DNA]</scope>
    <source>
        <strain evidence="5 6">AF37-12</strain>
        <strain evidence="4 7">AM30-26</strain>
    </source>
</reference>
<feature type="transmembrane region" description="Helical" evidence="1">
    <location>
        <begin position="37"/>
        <end position="58"/>
    </location>
</feature>
<keyword evidence="1" id="KW-1133">Transmembrane helix</keyword>
<evidence type="ECO:0000313" key="6">
    <source>
        <dbReference type="Proteomes" id="UP000283616"/>
    </source>
</evidence>
<evidence type="ECO:0000313" key="9">
    <source>
        <dbReference type="Proteomes" id="UP000440614"/>
    </source>
</evidence>
<evidence type="ECO:0000313" key="7">
    <source>
        <dbReference type="Proteomes" id="UP000284785"/>
    </source>
</evidence>
<keyword evidence="1" id="KW-0812">Transmembrane</keyword>
<protein>
    <submittedName>
        <fullName evidence="4">Uncharacterized protein</fullName>
    </submittedName>
</protein>
<organism evidence="4 7">
    <name type="scientific">Bacteroides thetaiotaomicron</name>
    <dbReference type="NCBI Taxonomy" id="818"/>
    <lineage>
        <taxon>Bacteria</taxon>
        <taxon>Pseudomonadati</taxon>
        <taxon>Bacteroidota</taxon>
        <taxon>Bacteroidia</taxon>
        <taxon>Bacteroidales</taxon>
        <taxon>Bacteroidaceae</taxon>
        <taxon>Bacteroides</taxon>
    </lineage>
</organism>
<dbReference type="EMBL" id="QROV01000003">
    <property type="protein sequence ID" value="RHL63600.1"/>
    <property type="molecule type" value="Genomic_DNA"/>
</dbReference>
<dbReference type="EMBL" id="WCSY01000006">
    <property type="protein sequence ID" value="KAB4314297.1"/>
    <property type="molecule type" value="Genomic_DNA"/>
</dbReference>
<evidence type="ECO:0000313" key="2">
    <source>
        <dbReference type="EMBL" id="KAB4314297.1"/>
    </source>
</evidence>
<reference evidence="8 9" key="2">
    <citation type="journal article" date="2019" name="Nat. Med.">
        <title>A library of human gut bacterial isolates paired with longitudinal multiomics data enables mechanistic microbiome research.</title>
        <authorList>
            <person name="Poyet M."/>
            <person name="Groussin M."/>
            <person name="Gibbons S.M."/>
            <person name="Avila-Pacheco J."/>
            <person name="Jiang X."/>
            <person name="Kearney S.M."/>
            <person name="Perrotta A.R."/>
            <person name="Berdy B."/>
            <person name="Zhao S."/>
            <person name="Lieberman T.D."/>
            <person name="Swanson P.K."/>
            <person name="Smith M."/>
            <person name="Roesemann S."/>
            <person name="Alexander J.E."/>
            <person name="Rich S.A."/>
            <person name="Livny J."/>
            <person name="Vlamakis H."/>
            <person name="Clish C."/>
            <person name="Bullock K."/>
            <person name="Deik A."/>
            <person name="Scott J."/>
            <person name="Pierce K.A."/>
            <person name="Xavier R.J."/>
            <person name="Alm E.J."/>
        </authorList>
    </citation>
    <scope>NUCLEOTIDE SEQUENCE [LARGE SCALE GENOMIC DNA]</scope>
    <source>
        <strain evidence="3 8">BIOML-A162</strain>
        <strain evidence="2 9">BIOML-A188</strain>
    </source>
</reference>
<dbReference type="Proteomes" id="UP000283616">
    <property type="component" value="Unassembled WGS sequence"/>
</dbReference>
<dbReference type="Proteomes" id="UP000440614">
    <property type="component" value="Unassembled WGS sequence"/>
</dbReference>